<accession>A0A842J9U0</accession>
<dbReference type="PROSITE" id="PS00138">
    <property type="entry name" value="SUBTILASE_SER"/>
    <property type="match status" value="1"/>
</dbReference>
<dbReference type="SUPFAM" id="SSF52743">
    <property type="entry name" value="Subtilisin-like"/>
    <property type="match status" value="1"/>
</dbReference>
<keyword evidence="11" id="KW-1185">Reference proteome</keyword>
<dbReference type="InterPro" id="IPR005546">
    <property type="entry name" value="Autotransporte_beta"/>
</dbReference>
<feature type="signal peptide" evidence="8">
    <location>
        <begin position="1"/>
        <end position="37"/>
    </location>
</feature>
<keyword evidence="3 8" id="KW-0732">Signal</keyword>
<feature type="chain" id="PRO_5032786324" evidence="8">
    <location>
        <begin position="38"/>
        <end position="1102"/>
    </location>
</feature>
<evidence type="ECO:0000256" key="8">
    <source>
        <dbReference type="SAM" id="SignalP"/>
    </source>
</evidence>
<dbReference type="Pfam" id="PF12951">
    <property type="entry name" value="PATR"/>
    <property type="match status" value="1"/>
</dbReference>
<proteinExistence type="inferred from homology"/>
<dbReference type="Gene3D" id="2.40.128.130">
    <property type="entry name" value="Autotransporter beta-domain"/>
    <property type="match status" value="1"/>
</dbReference>
<evidence type="ECO:0000256" key="2">
    <source>
        <dbReference type="ARBA" id="ARBA00022670"/>
    </source>
</evidence>
<keyword evidence="5 7" id="KW-0720">Serine protease</keyword>
<dbReference type="AlphaFoldDB" id="A0A842J9U0"/>
<dbReference type="GO" id="GO:0006508">
    <property type="term" value="P:proteolysis"/>
    <property type="evidence" value="ECO:0007669"/>
    <property type="project" value="UniProtKB-KW"/>
</dbReference>
<evidence type="ECO:0000256" key="4">
    <source>
        <dbReference type="ARBA" id="ARBA00022801"/>
    </source>
</evidence>
<evidence type="ECO:0000256" key="3">
    <source>
        <dbReference type="ARBA" id="ARBA00022729"/>
    </source>
</evidence>
<dbReference type="CDD" id="cd04848">
    <property type="entry name" value="Peptidases_S8_Autotransporter_serine_protease_like"/>
    <property type="match status" value="1"/>
</dbReference>
<evidence type="ECO:0000259" key="9">
    <source>
        <dbReference type="PROSITE" id="PS51208"/>
    </source>
</evidence>
<dbReference type="NCBIfam" id="TIGR02601">
    <property type="entry name" value="autotrns_rpt"/>
    <property type="match status" value="1"/>
</dbReference>
<sequence length="1102" mass="117524">MHSNTSRKFENLRSNKGSNLPLSALTCLLLAASGAYAYTEAGVSGNTSSWESAEYKKDWGLVSMNASTAYALGFNGSGTKIGVMDSGVLLSHPEFQDGRIHTVKTIGNYAKNGMRYPDAALGNGPIDKNQPVKDGKRNFNKNDNGVFKKGEAFNDDGSWVRGVNDAHGTHVGGTMAASRDGSGMHGVAFGAQLYSANTGGNDNMTYGPNQDYNYFLKGYTALADAGAKVINNSWGSNRRVNSSFAGALGYKPTYGWRAVPEYDVEFYDVTVANQTTAAKDHINLKDMNEAKKAYYQFVTSGEKSFLDAAYEVAVKRGVIQVFTAGNRSLMAESFTRAALPYFRPDAEEYWINVTGQTGADGYPNDSNEYIRGHKASSDIQEFNLAGHSKWWTIAAPAEEIYSAYVELTDNATYGKAIYKSSGGTSMAAPHVSGALGVIMQRYPYMSMPQVRETMLTTARQRTLRAGHGAGGMLERWGSDGEGVPSNVWGWGILDLGKAMFGPGQFLGNFDVTMDQNDIWTNNISDVAIKFRKTEDDSDAAAWAARKAALNAKSNLSAEEKAEMTFETAREQARVARAAEGYEGSLTKRGDGALTLVGDNSFTGAVNIYGGKISALNQSISSSRSINVHNGGEFEVLNALTYQTPSAGGFVSTTKASDATQVNAVINAGGAFVVNDGAHNLNLTFKEGSLLKAALLSNAELANLAANPTLKKTINASGNFAGVNLANVEDSYAFFKTTKETVSGSNLALSLQKGKSMEEVASTSAEKSFARLVEANPSSAIYSSMLGAAHSVAAAYFGAFSNDLDFKAQNNSAVDSFMLANSVKNKNGAKRADIDTGVELWLLSSASRVTSDNNAGGRLGTNAFTNLVGVDFLVGDSSKAGVFVGLGKTNHKLGDSKAVKSKDAHAGIYGDIGLDPIKISLGAIYSKFDQEKRVVNSYAPLAYEYKDADASAISAFAQIAYTGLSYENGFSLEPYAGLTYIRFKNDDVANSLVQIRNEDRDLQVASVGVKPSIAFTMDGVGLVAKADVAYNRFLGDKTPSAHMNVTGLGATKLEGEKLKDLATTELGIEAAFTRNFRVGLSYVGAYGSNVKSNGVNAKFSWAF</sequence>
<dbReference type="Gene3D" id="3.40.50.200">
    <property type="entry name" value="Peptidase S8/S53 domain"/>
    <property type="match status" value="1"/>
</dbReference>
<dbReference type="InterPro" id="IPR034061">
    <property type="entry name" value="Peptidases_S8_Autotransporter"/>
</dbReference>
<comment type="similarity">
    <text evidence="1 7">Belongs to the peptidase S8 family.</text>
</comment>
<dbReference type="SMART" id="SM00869">
    <property type="entry name" value="Autotransporter"/>
    <property type="match status" value="1"/>
</dbReference>
<dbReference type="EMBL" id="JACLZK010000001">
    <property type="protein sequence ID" value="MBC2882872.1"/>
    <property type="molecule type" value="Genomic_DNA"/>
</dbReference>
<dbReference type="InterPro" id="IPR036709">
    <property type="entry name" value="Autotransporte_beta_dom_sf"/>
</dbReference>
<dbReference type="PROSITE" id="PS00136">
    <property type="entry name" value="SUBTILASE_ASP"/>
    <property type="match status" value="1"/>
</dbReference>
<dbReference type="InterPro" id="IPR023827">
    <property type="entry name" value="Peptidase_S8_Asp-AS"/>
</dbReference>
<keyword evidence="2 7" id="KW-0645">Protease</keyword>
<keyword evidence="4 7" id="KW-0378">Hydrolase</keyword>
<reference evidence="10 11" key="1">
    <citation type="submission" date="2020-08" db="EMBL/GenBank/DDBJ databases">
        <title>Complete genome and description of Campylobacter massiliensis Marseille-Q3452 sp. nov.</title>
        <authorList>
            <person name="Antezack A."/>
        </authorList>
    </citation>
    <scope>NUCLEOTIDE SEQUENCE [LARGE SCALE GENOMIC DNA]</scope>
    <source>
        <strain evidence="10 11">Marseille-Q3452</strain>
    </source>
</reference>
<evidence type="ECO:0000313" key="10">
    <source>
        <dbReference type="EMBL" id="MBC2882872.1"/>
    </source>
</evidence>
<evidence type="ECO:0000256" key="7">
    <source>
        <dbReference type="PROSITE-ProRule" id="PRU01240"/>
    </source>
</evidence>
<feature type="active site" description="Charge relay system" evidence="6 7">
    <location>
        <position position="85"/>
    </location>
</feature>
<dbReference type="Pfam" id="PF00082">
    <property type="entry name" value="Peptidase_S8"/>
    <property type="match status" value="1"/>
</dbReference>
<dbReference type="InterPro" id="IPR022398">
    <property type="entry name" value="Peptidase_S8_His-AS"/>
</dbReference>
<dbReference type="InterPro" id="IPR015500">
    <property type="entry name" value="Peptidase_S8_subtilisin-rel"/>
</dbReference>
<dbReference type="PANTHER" id="PTHR43806">
    <property type="entry name" value="PEPTIDASE S8"/>
    <property type="match status" value="1"/>
</dbReference>
<organism evidence="10 11">
    <name type="scientific">Campylobacter massiliensis</name>
    <dbReference type="NCBI Taxonomy" id="2762557"/>
    <lineage>
        <taxon>Bacteria</taxon>
        <taxon>Pseudomonadati</taxon>
        <taxon>Campylobacterota</taxon>
        <taxon>Epsilonproteobacteria</taxon>
        <taxon>Campylobacterales</taxon>
        <taxon>Campylobacteraceae</taxon>
        <taxon>Campylobacter</taxon>
    </lineage>
</organism>
<dbReference type="Proteomes" id="UP000552683">
    <property type="component" value="Unassembled WGS sequence"/>
</dbReference>
<dbReference type="PANTHER" id="PTHR43806:SF11">
    <property type="entry name" value="CEREVISIN-RELATED"/>
    <property type="match status" value="1"/>
</dbReference>
<dbReference type="InterPro" id="IPR036852">
    <property type="entry name" value="Peptidase_S8/S53_dom_sf"/>
</dbReference>
<evidence type="ECO:0000256" key="1">
    <source>
        <dbReference type="ARBA" id="ARBA00011073"/>
    </source>
</evidence>
<dbReference type="RefSeq" id="WP_185898425.1">
    <property type="nucleotide sequence ID" value="NZ_JACLZK010000001.1"/>
</dbReference>
<evidence type="ECO:0000256" key="5">
    <source>
        <dbReference type="ARBA" id="ARBA00022825"/>
    </source>
</evidence>
<feature type="domain" description="Autotransporter" evidence="9">
    <location>
        <begin position="832"/>
        <end position="1102"/>
    </location>
</feature>
<dbReference type="GO" id="GO:0004252">
    <property type="term" value="F:serine-type endopeptidase activity"/>
    <property type="evidence" value="ECO:0007669"/>
    <property type="project" value="UniProtKB-UniRule"/>
</dbReference>
<feature type="active site" description="Charge relay system" evidence="6 7">
    <location>
        <position position="167"/>
    </location>
</feature>
<dbReference type="InterPro" id="IPR013425">
    <property type="entry name" value="Autotrns_rpt"/>
</dbReference>
<protein>
    <submittedName>
        <fullName evidence="10">S8 family serine peptidase</fullName>
    </submittedName>
</protein>
<dbReference type="PROSITE" id="PS00137">
    <property type="entry name" value="SUBTILASE_HIS"/>
    <property type="match status" value="1"/>
</dbReference>
<dbReference type="InterPro" id="IPR050131">
    <property type="entry name" value="Peptidase_S8_subtilisin-like"/>
</dbReference>
<dbReference type="PROSITE" id="PS51208">
    <property type="entry name" value="AUTOTRANSPORTER"/>
    <property type="match status" value="1"/>
</dbReference>
<evidence type="ECO:0000313" key="11">
    <source>
        <dbReference type="Proteomes" id="UP000552683"/>
    </source>
</evidence>
<evidence type="ECO:0000256" key="6">
    <source>
        <dbReference type="PIRSR" id="PIRSR615500-1"/>
    </source>
</evidence>
<comment type="caution">
    <text evidence="10">The sequence shown here is derived from an EMBL/GenBank/DDBJ whole genome shotgun (WGS) entry which is preliminary data.</text>
</comment>
<dbReference type="Pfam" id="PF03797">
    <property type="entry name" value="Autotransporter"/>
    <property type="match status" value="1"/>
</dbReference>
<dbReference type="InterPro" id="IPR023828">
    <property type="entry name" value="Peptidase_S8_Ser-AS"/>
</dbReference>
<dbReference type="SUPFAM" id="SSF103515">
    <property type="entry name" value="Autotransporter"/>
    <property type="match status" value="1"/>
</dbReference>
<dbReference type="PROSITE" id="PS51892">
    <property type="entry name" value="SUBTILASE"/>
    <property type="match status" value="1"/>
</dbReference>
<name>A0A842J9U0_9BACT</name>
<gene>
    <name evidence="10" type="ORF">H7R39_06320</name>
</gene>
<dbReference type="InterPro" id="IPR000209">
    <property type="entry name" value="Peptidase_S8/S53_dom"/>
</dbReference>
<feature type="active site" description="Charge relay system" evidence="6 7">
    <location>
        <position position="425"/>
    </location>
</feature>
<dbReference type="PRINTS" id="PR00723">
    <property type="entry name" value="SUBTILISIN"/>
</dbReference>